<accession>A0A3M6U6A6</accession>
<gene>
    <name evidence="2" type="ORF">pdam_00020177</name>
</gene>
<evidence type="ECO:0000313" key="3">
    <source>
        <dbReference type="Proteomes" id="UP000275408"/>
    </source>
</evidence>
<dbReference type="AlphaFoldDB" id="A0A3M6U6A6"/>
<protein>
    <recommendedName>
        <fullName evidence="1">Transposase Helix-turn-helix domain-containing protein</fullName>
    </recommendedName>
</protein>
<reference evidence="2 3" key="1">
    <citation type="journal article" date="2018" name="Sci. Rep.">
        <title>Comparative analysis of the Pocillopora damicornis genome highlights role of immune system in coral evolution.</title>
        <authorList>
            <person name="Cunning R."/>
            <person name="Bay R.A."/>
            <person name="Gillette P."/>
            <person name="Baker A.C."/>
            <person name="Traylor-Knowles N."/>
        </authorList>
    </citation>
    <scope>NUCLEOTIDE SEQUENCE [LARGE SCALE GENOMIC DNA]</scope>
    <source>
        <strain evidence="2">RSMAS</strain>
        <tissue evidence="2">Whole animal</tissue>
    </source>
</reference>
<dbReference type="Pfam" id="PF13613">
    <property type="entry name" value="HTH_Tnp_4"/>
    <property type="match status" value="1"/>
</dbReference>
<organism evidence="2 3">
    <name type="scientific">Pocillopora damicornis</name>
    <name type="common">Cauliflower coral</name>
    <name type="synonym">Millepora damicornis</name>
    <dbReference type="NCBI Taxonomy" id="46731"/>
    <lineage>
        <taxon>Eukaryota</taxon>
        <taxon>Metazoa</taxon>
        <taxon>Cnidaria</taxon>
        <taxon>Anthozoa</taxon>
        <taxon>Hexacorallia</taxon>
        <taxon>Scleractinia</taxon>
        <taxon>Astrocoeniina</taxon>
        <taxon>Pocilloporidae</taxon>
        <taxon>Pocillopora</taxon>
    </lineage>
</organism>
<name>A0A3M6U6A6_POCDA</name>
<sequence>MAELQILKSISQRRQERQEMQMQMFLTRKNQSRKRLLQTMDGELDMVEVLGLCAATMKRPRKERGADEERSSSWWRNGYRNWDDTAFKKRLRTNRATFQFILGEIEDQLVKKPTRFKPEPIPSDTQLAICLYRLAHGCTYSTVGDLFGVAESTASVIFNQVCKILVSTLYDRCVYLPRNRAEWKHELESFLENWEFPCVRAWNGFHVYVSTKFSNVADNWLIASFCEVTLRFLGRTDTVDFSTSFLDVSFESTSPSSQEDSSQSLLCGCFLGLWFFTLYNTLKTMPFKVSKRR</sequence>
<dbReference type="InterPro" id="IPR027805">
    <property type="entry name" value="Transposase_HTH_dom"/>
</dbReference>
<dbReference type="STRING" id="46731.A0A3M6U6A6"/>
<evidence type="ECO:0000259" key="1">
    <source>
        <dbReference type="Pfam" id="PF13613"/>
    </source>
</evidence>
<keyword evidence="3" id="KW-1185">Reference proteome</keyword>
<dbReference type="EMBL" id="RCHS01002217">
    <property type="protein sequence ID" value="RMX48998.1"/>
    <property type="molecule type" value="Genomic_DNA"/>
</dbReference>
<dbReference type="OrthoDB" id="5976313at2759"/>
<dbReference type="Proteomes" id="UP000275408">
    <property type="component" value="Unassembled WGS sequence"/>
</dbReference>
<proteinExistence type="predicted"/>
<evidence type="ECO:0000313" key="2">
    <source>
        <dbReference type="EMBL" id="RMX48998.1"/>
    </source>
</evidence>
<comment type="caution">
    <text evidence="2">The sequence shown here is derived from an EMBL/GenBank/DDBJ whole genome shotgun (WGS) entry which is preliminary data.</text>
</comment>
<feature type="domain" description="Transposase Helix-turn-helix" evidence="1">
    <location>
        <begin position="124"/>
        <end position="169"/>
    </location>
</feature>